<evidence type="ECO:0000256" key="1">
    <source>
        <dbReference type="SAM" id="SignalP"/>
    </source>
</evidence>
<feature type="chain" id="PRO_5040150296" evidence="1">
    <location>
        <begin position="27"/>
        <end position="274"/>
    </location>
</feature>
<organism evidence="2 3">
    <name type="scientific">Seminavis robusta</name>
    <dbReference type="NCBI Taxonomy" id="568900"/>
    <lineage>
        <taxon>Eukaryota</taxon>
        <taxon>Sar</taxon>
        <taxon>Stramenopiles</taxon>
        <taxon>Ochrophyta</taxon>
        <taxon>Bacillariophyta</taxon>
        <taxon>Bacillariophyceae</taxon>
        <taxon>Bacillariophycidae</taxon>
        <taxon>Naviculales</taxon>
        <taxon>Naviculaceae</taxon>
        <taxon>Seminavis</taxon>
    </lineage>
</organism>
<accession>A0A9N8EH53</accession>
<feature type="signal peptide" evidence="1">
    <location>
        <begin position="1"/>
        <end position="26"/>
    </location>
</feature>
<dbReference type="EMBL" id="CAICTM010001070">
    <property type="protein sequence ID" value="CAB9520089.1"/>
    <property type="molecule type" value="Genomic_DNA"/>
</dbReference>
<comment type="caution">
    <text evidence="2">The sequence shown here is derived from an EMBL/GenBank/DDBJ whole genome shotgun (WGS) entry which is preliminary data.</text>
</comment>
<evidence type="ECO:0000313" key="3">
    <source>
        <dbReference type="Proteomes" id="UP001153069"/>
    </source>
</evidence>
<dbReference type="Proteomes" id="UP001153069">
    <property type="component" value="Unassembled WGS sequence"/>
</dbReference>
<evidence type="ECO:0000313" key="2">
    <source>
        <dbReference type="EMBL" id="CAB9520089.1"/>
    </source>
</evidence>
<keyword evidence="1" id="KW-0732">Signal</keyword>
<dbReference type="OrthoDB" id="50037at2759"/>
<reference evidence="2" key="1">
    <citation type="submission" date="2020-06" db="EMBL/GenBank/DDBJ databases">
        <authorList>
            <consortium name="Plant Systems Biology data submission"/>
        </authorList>
    </citation>
    <scope>NUCLEOTIDE SEQUENCE</scope>
    <source>
        <strain evidence="2">D6</strain>
    </source>
</reference>
<dbReference type="AlphaFoldDB" id="A0A9N8EH53"/>
<sequence length="274" mass="30775">MMMGLSSRVLVVVTSLVVMMSVLSDAATVQLASCPSEPEVVGEYYNNGELCVRERIVLQREIETADCPEEYKYLNGWCRRRFHRKIKPTCFQKGDGNWQLFLGTKGECHSTCPKNYASSYGQCELRRMTLAPKYMTCPPTDRDGNPQHRYGAYCCSHELGNCPKPECKVGEGVPGKFYYNADEQTCERQAQAIARVTMPRITSRLGTEAAARKKGKGVCPKGKIPVRNACQDPCPDKFKTLKGKCELRSCKFDTQKDVIVRCPEGTYKLPRAVI</sequence>
<protein>
    <submittedName>
        <fullName evidence="2">Uncharacterized protein</fullName>
    </submittedName>
</protein>
<name>A0A9N8EH53_9STRA</name>
<proteinExistence type="predicted"/>
<gene>
    <name evidence="2" type="ORF">SEMRO_1072_G238100.1</name>
</gene>
<keyword evidence="3" id="KW-1185">Reference proteome</keyword>